<dbReference type="OrthoDB" id="8455878at2"/>
<dbReference type="PANTHER" id="PTHR43285">
    <property type="entry name" value="ANTHRANILATE PHOSPHORIBOSYLTRANSFERASE"/>
    <property type="match status" value="1"/>
</dbReference>
<keyword evidence="1" id="KW-0328">Glycosyltransferase</keyword>
<gene>
    <name evidence="6" type="ORF">COO20_09420</name>
</gene>
<evidence type="ECO:0000256" key="3">
    <source>
        <dbReference type="ARBA" id="ARBA00022822"/>
    </source>
</evidence>
<dbReference type="EMBL" id="NWTK01000005">
    <property type="protein sequence ID" value="PKR54347.1"/>
    <property type="molecule type" value="Genomic_DNA"/>
</dbReference>
<dbReference type="SUPFAM" id="SSF52418">
    <property type="entry name" value="Nucleoside phosphorylase/phosphoribosyltransferase catalytic domain"/>
    <property type="match status" value="1"/>
</dbReference>
<name>A0A2N3KUY2_9PROT</name>
<evidence type="ECO:0000259" key="4">
    <source>
        <dbReference type="Pfam" id="PF00591"/>
    </source>
</evidence>
<dbReference type="Pfam" id="PF00591">
    <property type="entry name" value="Glycos_transf_3"/>
    <property type="match status" value="1"/>
</dbReference>
<organism evidence="6 7">
    <name type="scientific">Thalassospira marina</name>
    <dbReference type="NCBI Taxonomy" id="2048283"/>
    <lineage>
        <taxon>Bacteria</taxon>
        <taxon>Pseudomonadati</taxon>
        <taxon>Pseudomonadota</taxon>
        <taxon>Alphaproteobacteria</taxon>
        <taxon>Rhodospirillales</taxon>
        <taxon>Thalassospiraceae</taxon>
        <taxon>Thalassospira</taxon>
    </lineage>
</organism>
<evidence type="ECO:0000313" key="7">
    <source>
        <dbReference type="Proteomes" id="UP000233597"/>
    </source>
</evidence>
<dbReference type="InterPro" id="IPR035902">
    <property type="entry name" value="Nuc_phospho_transferase"/>
</dbReference>
<evidence type="ECO:0008006" key="8">
    <source>
        <dbReference type="Google" id="ProtNLM"/>
    </source>
</evidence>
<dbReference type="Proteomes" id="UP000233597">
    <property type="component" value="Unassembled WGS sequence"/>
</dbReference>
<keyword evidence="3" id="KW-0028">Amino-acid biosynthesis</keyword>
<accession>A0A2N3KUY2</accession>
<dbReference type="Gene3D" id="3.40.1030.10">
    <property type="entry name" value="Nucleoside phosphorylase/phosphoribosyltransferase catalytic domain"/>
    <property type="match status" value="1"/>
</dbReference>
<dbReference type="InterPro" id="IPR036320">
    <property type="entry name" value="Glycosyl_Trfase_fam3_N_dom_sf"/>
</dbReference>
<sequence>MSDDHLEQPDDENHLPESHPFSGYLRQFFRGPGRSRSLTRDEAFTAFSMVLRDEVDPIQLGAFLLMLRYRGETPEELAGMIEAVREIARLEPDESDIPDASHPMLDWPSYAAGRTRGLPWFVLSALLLAQNKIPVLMHGYNSHLVKGIGTEAAFKALKLPIAMSAEEARADISIHGIAYLPLRHIHPKLQELIGLRPLLGLRSPVNTLLRLLNPLQAKAAFLGVFHPAFLDVHRETGKLLHLPRIGVIKGGGGEAERTPYKHVDLRLLDNGVLSDLRWPASLARTEKPEDDVPPAKIEHFLGVWRGEIDDADAIAKIKGSAAMAAYLAGRADYIDEAESLVEGWWTNRKIKRSR</sequence>
<evidence type="ECO:0000256" key="1">
    <source>
        <dbReference type="ARBA" id="ARBA00022676"/>
    </source>
</evidence>
<dbReference type="Gene3D" id="1.20.970.10">
    <property type="entry name" value="Transferase, Pyrimidine Nucleoside Phosphorylase, Chain C"/>
    <property type="match status" value="1"/>
</dbReference>
<comment type="caution">
    <text evidence="6">The sequence shown here is derived from an EMBL/GenBank/DDBJ whole genome shotgun (WGS) entry which is preliminary data.</text>
</comment>
<dbReference type="PANTHER" id="PTHR43285:SF2">
    <property type="entry name" value="ANTHRANILATE PHOSPHORIBOSYLTRANSFERASE"/>
    <property type="match status" value="1"/>
</dbReference>
<evidence type="ECO:0000313" key="6">
    <source>
        <dbReference type="EMBL" id="PKR54347.1"/>
    </source>
</evidence>
<proteinExistence type="predicted"/>
<feature type="domain" description="Glycosyl transferase family 3" evidence="4">
    <location>
        <begin position="124"/>
        <end position="341"/>
    </location>
</feature>
<dbReference type="RefSeq" id="WP_101265878.1">
    <property type="nucleotide sequence ID" value="NZ_NWTK01000005.1"/>
</dbReference>
<dbReference type="Pfam" id="PF02885">
    <property type="entry name" value="Glycos_trans_3N"/>
    <property type="match status" value="1"/>
</dbReference>
<reference evidence="6 7" key="1">
    <citation type="submission" date="2017-09" db="EMBL/GenBank/DDBJ databases">
        <title>Biodiversity and function of Thalassospira species in the particle-attached aromatic-hydrocarbon-degrading consortia from the surface seawater of the South China Sea.</title>
        <authorList>
            <person name="Dong C."/>
            <person name="Liu R."/>
            <person name="Shao Z."/>
        </authorList>
    </citation>
    <scope>NUCLEOTIDE SEQUENCE [LARGE SCALE GENOMIC DNA]</scope>
    <source>
        <strain evidence="6 7">CSC1P2</strain>
    </source>
</reference>
<evidence type="ECO:0000259" key="5">
    <source>
        <dbReference type="Pfam" id="PF02885"/>
    </source>
</evidence>
<dbReference type="InterPro" id="IPR000312">
    <property type="entry name" value="Glycosyl_Trfase_fam3"/>
</dbReference>
<dbReference type="NCBIfam" id="NF006564">
    <property type="entry name" value="PRK09071.1"/>
    <property type="match status" value="1"/>
</dbReference>
<dbReference type="GO" id="GO:0004048">
    <property type="term" value="F:anthranilate phosphoribosyltransferase activity"/>
    <property type="evidence" value="ECO:0007669"/>
    <property type="project" value="InterPro"/>
</dbReference>
<feature type="domain" description="Glycosyl transferase family 3 N-terminal" evidence="5">
    <location>
        <begin position="25"/>
        <end position="86"/>
    </location>
</feature>
<dbReference type="InterPro" id="IPR005940">
    <property type="entry name" value="Anthranilate_Pribosyl_Tfrase"/>
</dbReference>
<dbReference type="GO" id="GO:0000162">
    <property type="term" value="P:L-tryptophan biosynthetic process"/>
    <property type="evidence" value="ECO:0007669"/>
    <property type="project" value="UniProtKB-KW"/>
</dbReference>
<keyword evidence="3" id="KW-0057">Aromatic amino acid biosynthesis</keyword>
<dbReference type="SUPFAM" id="SSF47648">
    <property type="entry name" value="Nucleoside phosphorylase/phosphoribosyltransferase N-terminal domain"/>
    <property type="match status" value="1"/>
</dbReference>
<dbReference type="GO" id="GO:0005829">
    <property type="term" value="C:cytosol"/>
    <property type="evidence" value="ECO:0007669"/>
    <property type="project" value="TreeGrafter"/>
</dbReference>
<keyword evidence="2" id="KW-0808">Transferase</keyword>
<evidence type="ECO:0000256" key="2">
    <source>
        <dbReference type="ARBA" id="ARBA00022679"/>
    </source>
</evidence>
<dbReference type="AlphaFoldDB" id="A0A2N3KUY2"/>
<keyword evidence="3" id="KW-0822">Tryptophan biosynthesis</keyword>
<protein>
    <recommendedName>
        <fullName evidence="8">Glycosyl transferase</fullName>
    </recommendedName>
</protein>
<dbReference type="InterPro" id="IPR017459">
    <property type="entry name" value="Glycosyl_Trfase_fam3_N_dom"/>
</dbReference>